<keyword evidence="1" id="KW-0012">Acyltransferase</keyword>
<dbReference type="Proteomes" id="UP000308886">
    <property type="component" value="Unassembled WGS sequence"/>
</dbReference>
<comment type="caution">
    <text evidence="1">The sequence shown here is derived from an EMBL/GenBank/DDBJ whole genome shotgun (WGS) entry which is preliminary data.</text>
</comment>
<proteinExistence type="predicted"/>
<accession>A0AC61QM40</accession>
<reference evidence="1" key="1">
    <citation type="submission" date="2019-04" db="EMBL/GenBank/DDBJ databases">
        <title>Microbes associate with the intestines of laboratory mice.</title>
        <authorList>
            <person name="Navarre W."/>
            <person name="Wong E."/>
            <person name="Huang K."/>
            <person name="Tropini C."/>
            <person name="Ng K."/>
            <person name="Yu B."/>
        </authorList>
    </citation>
    <scope>NUCLEOTIDE SEQUENCE</scope>
    <source>
        <strain evidence="1">NM73_A23</strain>
    </source>
</reference>
<sequence>MTLLNLLRSIYFNFRYLPLGQAIYLPIWITTNFRYKLSRGQLVLSKPYRRSVFLGDCGSFGLQQFHGGLYLAEGAKLILHGMTVLGEGTVLRCDKNSVIELGNNFYCNKNCFLRSSELIQFGAECSLGWNVQINTNDGHVIVHNGTRSDCIGAVKFGNNVWLTSNVIVTKGVKVADGCIIAQGAVVTKSIEDNNVLVGGVPARVINQNVYWEK</sequence>
<dbReference type="EMBL" id="SRZC01000027">
    <property type="protein sequence ID" value="TGX80313.1"/>
    <property type="molecule type" value="Genomic_DNA"/>
</dbReference>
<protein>
    <submittedName>
        <fullName evidence="1">Acyltransferase</fullName>
    </submittedName>
</protein>
<keyword evidence="2" id="KW-1185">Reference proteome</keyword>
<gene>
    <name evidence="1" type="ORF">E5358_13220</name>
</gene>
<name>A0AC61QM40_9BACT</name>
<evidence type="ECO:0000313" key="2">
    <source>
        <dbReference type="Proteomes" id="UP000308886"/>
    </source>
</evidence>
<evidence type="ECO:0000313" key="1">
    <source>
        <dbReference type="EMBL" id="TGX80313.1"/>
    </source>
</evidence>
<keyword evidence="1" id="KW-0808">Transferase</keyword>
<organism evidence="1 2">
    <name type="scientific">Palleniella muris</name>
    <dbReference type="NCBI Taxonomy" id="3038145"/>
    <lineage>
        <taxon>Bacteria</taxon>
        <taxon>Pseudomonadati</taxon>
        <taxon>Bacteroidota</taxon>
        <taxon>Bacteroidia</taxon>
        <taxon>Bacteroidales</taxon>
        <taxon>Prevotellaceae</taxon>
        <taxon>Palleniella</taxon>
    </lineage>
</organism>